<dbReference type="SUPFAM" id="SSF46785">
    <property type="entry name" value="Winged helix' DNA-binding domain"/>
    <property type="match status" value="1"/>
</dbReference>
<keyword evidence="3 6" id="KW-0238">DNA-binding</keyword>
<dbReference type="GO" id="GO:0003677">
    <property type="term" value="F:DNA binding"/>
    <property type="evidence" value="ECO:0007669"/>
    <property type="project" value="UniProtKB-KW"/>
</dbReference>
<dbReference type="EMBL" id="JAATJN010000001">
    <property type="protein sequence ID" value="NJC55193.1"/>
    <property type="molecule type" value="Genomic_DNA"/>
</dbReference>
<dbReference type="Gene3D" id="1.10.10.10">
    <property type="entry name" value="Winged helix-like DNA-binding domain superfamily/Winged helix DNA-binding domain"/>
    <property type="match status" value="1"/>
</dbReference>
<comment type="similarity">
    <text evidence="1">Belongs to the LysR transcriptional regulatory family.</text>
</comment>
<name>A0A846RX47_9MICO</name>
<gene>
    <name evidence="6" type="ORF">BKA07_000228</name>
</gene>
<evidence type="ECO:0000313" key="6">
    <source>
        <dbReference type="EMBL" id="NJC55193.1"/>
    </source>
</evidence>
<feature type="domain" description="HTH lysR-type" evidence="5">
    <location>
        <begin position="9"/>
        <end position="65"/>
    </location>
</feature>
<protein>
    <submittedName>
        <fullName evidence="6">DNA-binding transcriptional LysR family regulator</fullName>
    </submittedName>
</protein>
<dbReference type="RefSeq" id="WP_167949262.1">
    <property type="nucleotide sequence ID" value="NZ_BAAAPQ010000026.1"/>
</dbReference>
<dbReference type="InterPro" id="IPR000847">
    <property type="entry name" value="LysR_HTH_N"/>
</dbReference>
<dbReference type="PROSITE" id="PS50931">
    <property type="entry name" value="HTH_LYSR"/>
    <property type="match status" value="1"/>
</dbReference>
<keyword evidence="4" id="KW-0804">Transcription</keyword>
<accession>A0A846RX47</accession>
<dbReference type="PANTHER" id="PTHR30346">
    <property type="entry name" value="TRANSCRIPTIONAL DUAL REGULATOR HCAR-RELATED"/>
    <property type="match status" value="1"/>
</dbReference>
<dbReference type="SUPFAM" id="SSF53850">
    <property type="entry name" value="Periplasmic binding protein-like II"/>
    <property type="match status" value="1"/>
</dbReference>
<dbReference type="InterPro" id="IPR036390">
    <property type="entry name" value="WH_DNA-bd_sf"/>
</dbReference>
<keyword evidence="2" id="KW-0805">Transcription regulation</keyword>
<dbReference type="GO" id="GO:0032993">
    <property type="term" value="C:protein-DNA complex"/>
    <property type="evidence" value="ECO:0007669"/>
    <property type="project" value="TreeGrafter"/>
</dbReference>
<dbReference type="InterPro" id="IPR036388">
    <property type="entry name" value="WH-like_DNA-bd_sf"/>
</dbReference>
<dbReference type="InterPro" id="IPR005119">
    <property type="entry name" value="LysR_subst-bd"/>
</dbReference>
<keyword evidence="7" id="KW-1185">Reference proteome</keyword>
<reference evidence="6 7" key="1">
    <citation type="submission" date="2020-03" db="EMBL/GenBank/DDBJ databases">
        <title>Sequencing the genomes of 1000 actinobacteria strains.</title>
        <authorList>
            <person name="Klenk H.-P."/>
        </authorList>
    </citation>
    <scope>NUCLEOTIDE SEQUENCE [LARGE SCALE GENOMIC DNA]</scope>
    <source>
        <strain evidence="6 7">DSM 18964</strain>
    </source>
</reference>
<evidence type="ECO:0000256" key="4">
    <source>
        <dbReference type="ARBA" id="ARBA00023163"/>
    </source>
</evidence>
<dbReference type="Gene3D" id="3.40.190.10">
    <property type="entry name" value="Periplasmic binding protein-like II"/>
    <property type="match status" value="2"/>
</dbReference>
<dbReference type="GO" id="GO:0003700">
    <property type="term" value="F:DNA-binding transcription factor activity"/>
    <property type="evidence" value="ECO:0007669"/>
    <property type="project" value="InterPro"/>
</dbReference>
<dbReference type="Pfam" id="PF00126">
    <property type="entry name" value="HTH_1"/>
    <property type="match status" value="1"/>
</dbReference>
<evidence type="ECO:0000256" key="2">
    <source>
        <dbReference type="ARBA" id="ARBA00023015"/>
    </source>
</evidence>
<evidence type="ECO:0000313" key="7">
    <source>
        <dbReference type="Proteomes" id="UP000576792"/>
    </source>
</evidence>
<dbReference type="Pfam" id="PF03466">
    <property type="entry name" value="LysR_substrate"/>
    <property type="match status" value="1"/>
</dbReference>
<evidence type="ECO:0000256" key="1">
    <source>
        <dbReference type="ARBA" id="ARBA00009437"/>
    </source>
</evidence>
<dbReference type="PRINTS" id="PR00039">
    <property type="entry name" value="HTHLYSR"/>
</dbReference>
<dbReference type="PANTHER" id="PTHR30346:SF0">
    <property type="entry name" value="HCA OPERON TRANSCRIPTIONAL ACTIVATOR HCAR"/>
    <property type="match status" value="1"/>
</dbReference>
<evidence type="ECO:0000256" key="3">
    <source>
        <dbReference type="ARBA" id="ARBA00023125"/>
    </source>
</evidence>
<dbReference type="Proteomes" id="UP000576792">
    <property type="component" value="Unassembled WGS sequence"/>
</dbReference>
<dbReference type="AlphaFoldDB" id="A0A846RX47"/>
<comment type="caution">
    <text evidence="6">The sequence shown here is derived from an EMBL/GenBank/DDBJ whole genome shotgun (WGS) entry which is preliminary data.</text>
</comment>
<organism evidence="6 7">
    <name type="scientific">Brevibacterium marinum</name>
    <dbReference type="NCBI Taxonomy" id="418643"/>
    <lineage>
        <taxon>Bacteria</taxon>
        <taxon>Bacillati</taxon>
        <taxon>Actinomycetota</taxon>
        <taxon>Actinomycetes</taxon>
        <taxon>Micrococcales</taxon>
        <taxon>Brevibacteriaceae</taxon>
        <taxon>Brevibacterium</taxon>
    </lineage>
</organism>
<evidence type="ECO:0000259" key="5">
    <source>
        <dbReference type="PROSITE" id="PS50931"/>
    </source>
</evidence>
<sequence>MEGTAMVEPSLRRLQYFIALAEHGKFQSAADAMHISQPALSAELRRLEEFVGRPLFRRSPSTRLTPAGHALLPQARAAVGAAGRFNDIAAEVASGAPRTVSVGTVATFLHRGLPEAITDFTADRPDMLVTTREATSADQFELLLGHEIDVACGHMPVQHPDVVCTPAARESFWLCLPSELRGLSLAEAAERPFVIFRRSASPVYHDTVVGLCRSHGFEPRIRHQTTSWAAAVEMVAHGLGIALVPTPIARSSRGDERLAFDRIDSGPNAPQAWVTTRGEDQSGPIGDLSMAIVVASEASAGGSEVSAE</sequence>
<proteinExistence type="inferred from homology"/>